<dbReference type="OrthoDB" id="9779941at2"/>
<name>A0A0R3M5K8_9BRAD</name>
<reference evidence="2 3" key="1">
    <citation type="submission" date="2014-03" db="EMBL/GenBank/DDBJ databases">
        <title>Bradyrhizobium valentinum sp. nov., isolated from effective nodules of Lupinus mariae-josephae, a lupine endemic of basic-lime soils in Eastern Spain.</title>
        <authorList>
            <person name="Duran D."/>
            <person name="Rey L."/>
            <person name="Navarro A."/>
            <person name="Busquets A."/>
            <person name="Imperial J."/>
            <person name="Ruiz-Argueso T."/>
        </authorList>
    </citation>
    <scope>NUCLEOTIDE SEQUENCE [LARGE SCALE GENOMIC DNA]</scope>
    <source>
        <strain evidence="2 3">PAC68</strain>
    </source>
</reference>
<proteinExistence type="predicted"/>
<dbReference type="AlphaFoldDB" id="A0A0R3M5K8"/>
<dbReference type="Proteomes" id="UP000050863">
    <property type="component" value="Unassembled WGS sequence"/>
</dbReference>
<accession>A0A0R3M5K8</accession>
<dbReference type="CDD" id="cd02440">
    <property type="entry name" value="AdoMet_MTases"/>
    <property type="match status" value="1"/>
</dbReference>
<sequence length="228" mass="25923">MTKPIRDFSFGEHAVTFDRHIKDSIPGYANLVSRILRDSRRFVQPHTTVYDLGCSSGRTLAKISRVNSSSRNGVRYIGIDCEPGFEPLWRKRRASGLRFETGDARVLPLENASLIIGQFIVQFIPPMDKRALLRRIHDSLVEGGAFMIAEKTLAETPRLQDAVTFSYYDYKLERGFTAEQILVKERQLRGQMTCMSEAELRGALREAGFTEMERIWGEAPFAAFLALK</sequence>
<feature type="domain" description="Methyltransferase" evidence="1">
    <location>
        <begin position="49"/>
        <end position="144"/>
    </location>
</feature>
<dbReference type="STRING" id="280332.CQ12_32310"/>
<organism evidence="2 3">
    <name type="scientific">Bradyrhizobium jicamae</name>
    <dbReference type="NCBI Taxonomy" id="280332"/>
    <lineage>
        <taxon>Bacteria</taxon>
        <taxon>Pseudomonadati</taxon>
        <taxon>Pseudomonadota</taxon>
        <taxon>Alphaproteobacteria</taxon>
        <taxon>Hyphomicrobiales</taxon>
        <taxon>Nitrobacteraceae</taxon>
        <taxon>Bradyrhizobium</taxon>
    </lineage>
</organism>
<dbReference type="Gene3D" id="3.40.50.150">
    <property type="entry name" value="Vaccinia Virus protein VP39"/>
    <property type="match status" value="1"/>
</dbReference>
<dbReference type="InterPro" id="IPR029063">
    <property type="entry name" value="SAM-dependent_MTases_sf"/>
</dbReference>
<dbReference type="RefSeq" id="WP_057833672.1">
    <property type="nucleotide sequence ID" value="NZ_LLXZ01000009.1"/>
</dbReference>
<evidence type="ECO:0000259" key="1">
    <source>
        <dbReference type="Pfam" id="PF13649"/>
    </source>
</evidence>
<evidence type="ECO:0000313" key="3">
    <source>
        <dbReference type="Proteomes" id="UP000050863"/>
    </source>
</evidence>
<gene>
    <name evidence="2" type="ORF">CQ12_32310</name>
</gene>
<dbReference type="SUPFAM" id="SSF53335">
    <property type="entry name" value="S-adenosyl-L-methionine-dependent methyltransferases"/>
    <property type="match status" value="1"/>
</dbReference>
<evidence type="ECO:0000313" key="2">
    <source>
        <dbReference type="EMBL" id="KRR14926.1"/>
    </source>
</evidence>
<protein>
    <recommendedName>
        <fullName evidence="1">Methyltransferase domain-containing protein</fullName>
    </recommendedName>
</protein>
<dbReference type="Pfam" id="PF13649">
    <property type="entry name" value="Methyltransf_25"/>
    <property type="match status" value="1"/>
</dbReference>
<keyword evidence="3" id="KW-1185">Reference proteome</keyword>
<dbReference type="EMBL" id="LLXZ01000009">
    <property type="protein sequence ID" value="KRR14926.1"/>
    <property type="molecule type" value="Genomic_DNA"/>
</dbReference>
<comment type="caution">
    <text evidence="2">The sequence shown here is derived from an EMBL/GenBank/DDBJ whole genome shotgun (WGS) entry which is preliminary data.</text>
</comment>
<dbReference type="InterPro" id="IPR041698">
    <property type="entry name" value="Methyltransf_25"/>
</dbReference>